<keyword evidence="1" id="KW-0677">Repeat</keyword>
<evidence type="ECO:0000313" key="7">
    <source>
        <dbReference type="Proteomes" id="UP000321720"/>
    </source>
</evidence>
<dbReference type="Gene3D" id="2.60.40.10">
    <property type="entry name" value="Immunoglobulins"/>
    <property type="match status" value="2"/>
</dbReference>
<sequence>MAGAVAVVVVLGALPAAAAESPQPPVRIVTEPSSQTVTAGADVSFEAQALDVADADVPVLRWDVQPEGGSWAPVSQSEGDATLLVEDVTATVDGSSYRAVFDDGLGGTIATTPAVLSVQYAPVFVTQPVGATVAPGGAFKLTVAVQARPAATVVWQVADGSSGPWTVTETTGTTFSGSVSTSPKVTRWYRAVATNMIGQVASQVVAVTSSQLAPKAVSSLQVTNPKPTTITASWKAPADGGPVSTYSVTLKRSSTVVTTKSIKGTSITLTAPAGTYTLVVRAVGPGGEGPVRSAGVTVRKLTQTLTFSAWSFYPFPDGYRDSVTFKASSTYAQAGAINVVDSKGATVRTLKLASAKSWSVKFDGRTSSGRALTPGTYKVRLYLDGVAVADKQLKALATDAKPTSAAWSVTTLYPVRDGYVDTAQLTVSSSLPATAQITITKVGSTKAVASATLARAQSWNYRWTGLVGSTPAPAGTYRATIVVKGGDGPARTTTRDIVVSAKKITATASTYRIDAADAATAVLSGNPYDVDGSAWFYSSPYESDIAAFAAKLDASFQNKYSGLTLYGCLDSPVSDNQVAAILFDEYGDLAEGFAMGDSGCAGVSFPAAYVLDGWVEWIAGNASENYDYGIIDYWKISYTRYVLK</sequence>
<evidence type="ECO:0000256" key="3">
    <source>
        <dbReference type="ARBA" id="ARBA00023326"/>
    </source>
</evidence>
<feature type="chain" id="PRO_5021926032" description="Fibronectin type-III domain-containing protein" evidence="4">
    <location>
        <begin position="19"/>
        <end position="644"/>
    </location>
</feature>
<dbReference type="SUPFAM" id="SSF49265">
    <property type="entry name" value="Fibronectin type III"/>
    <property type="match status" value="1"/>
</dbReference>
<evidence type="ECO:0000256" key="2">
    <source>
        <dbReference type="ARBA" id="ARBA00023295"/>
    </source>
</evidence>
<gene>
    <name evidence="6" type="ORF">CCO02nite_15480</name>
</gene>
<feature type="domain" description="Fibronectin type-III" evidence="5">
    <location>
        <begin position="216"/>
        <end position="304"/>
    </location>
</feature>
<protein>
    <recommendedName>
        <fullName evidence="5">Fibronectin type-III domain-containing protein</fullName>
    </recommendedName>
</protein>
<evidence type="ECO:0000256" key="1">
    <source>
        <dbReference type="ARBA" id="ARBA00022737"/>
    </source>
</evidence>
<dbReference type="SUPFAM" id="SSF48726">
    <property type="entry name" value="Immunoglobulin"/>
    <property type="match status" value="2"/>
</dbReference>
<evidence type="ECO:0000256" key="4">
    <source>
        <dbReference type="SAM" id="SignalP"/>
    </source>
</evidence>
<dbReference type="PANTHER" id="PTHR13817">
    <property type="entry name" value="TITIN"/>
    <property type="match status" value="1"/>
</dbReference>
<dbReference type="CDD" id="cd00063">
    <property type="entry name" value="FN3"/>
    <property type="match status" value="1"/>
</dbReference>
<dbReference type="Pfam" id="PF13860">
    <property type="entry name" value="FlgD_ig"/>
    <property type="match status" value="1"/>
</dbReference>
<dbReference type="InterPro" id="IPR025965">
    <property type="entry name" value="FlgD/Vpr_Ig-like"/>
</dbReference>
<reference evidence="6 7" key="1">
    <citation type="submission" date="2019-07" db="EMBL/GenBank/DDBJ databases">
        <title>Whole genome shotgun sequence of Cellulomonas composti NBRC 100758.</title>
        <authorList>
            <person name="Hosoyama A."/>
            <person name="Uohara A."/>
            <person name="Ohji S."/>
            <person name="Ichikawa N."/>
        </authorList>
    </citation>
    <scope>NUCLEOTIDE SEQUENCE [LARGE SCALE GENOMIC DNA]</scope>
    <source>
        <strain evidence="6 7">NBRC 100758</strain>
    </source>
</reference>
<organism evidence="6 7">
    <name type="scientific">Cellulomonas composti</name>
    <dbReference type="NCBI Taxonomy" id="266130"/>
    <lineage>
        <taxon>Bacteria</taxon>
        <taxon>Bacillati</taxon>
        <taxon>Actinomycetota</taxon>
        <taxon>Actinomycetes</taxon>
        <taxon>Micrococcales</taxon>
        <taxon>Cellulomonadaceae</taxon>
        <taxon>Cellulomonas</taxon>
    </lineage>
</organism>
<dbReference type="PANTHER" id="PTHR13817:SF73">
    <property type="entry name" value="FIBRONECTIN TYPE-III DOMAIN-CONTAINING PROTEIN"/>
    <property type="match status" value="1"/>
</dbReference>
<keyword evidence="4" id="KW-0732">Signal</keyword>
<dbReference type="GO" id="GO:0000272">
    <property type="term" value="P:polysaccharide catabolic process"/>
    <property type="evidence" value="ECO:0007669"/>
    <property type="project" value="UniProtKB-KW"/>
</dbReference>
<dbReference type="InterPro" id="IPR013783">
    <property type="entry name" value="Ig-like_fold"/>
</dbReference>
<dbReference type="SMART" id="SM00060">
    <property type="entry name" value="FN3"/>
    <property type="match status" value="1"/>
</dbReference>
<keyword evidence="3" id="KW-0624">Polysaccharide degradation</keyword>
<dbReference type="Pfam" id="PF00041">
    <property type="entry name" value="fn3"/>
    <property type="match status" value="1"/>
</dbReference>
<dbReference type="RefSeq" id="WP_146842567.1">
    <property type="nucleotide sequence ID" value="NZ_BJWG01000006.1"/>
</dbReference>
<dbReference type="GO" id="GO:0016798">
    <property type="term" value="F:hydrolase activity, acting on glycosyl bonds"/>
    <property type="evidence" value="ECO:0007669"/>
    <property type="project" value="UniProtKB-KW"/>
</dbReference>
<dbReference type="OrthoDB" id="904022at2"/>
<proteinExistence type="predicted"/>
<keyword evidence="2" id="KW-0378">Hydrolase</keyword>
<feature type="signal peptide" evidence="4">
    <location>
        <begin position="1"/>
        <end position="18"/>
    </location>
</feature>
<dbReference type="InterPro" id="IPR003961">
    <property type="entry name" value="FN3_dom"/>
</dbReference>
<dbReference type="Proteomes" id="UP000321720">
    <property type="component" value="Unassembled WGS sequence"/>
</dbReference>
<dbReference type="InterPro" id="IPR036116">
    <property type="entry name" value="FN3_sf"/>
</dbReference>
<dbReference type="Gene3D" id="2.60.40.4070">
    <property type="match status" value="1"/>
</dbReference>
<dbReference type="PROSITE" id="PS50853">
    <property type="entry name" value="FN3"/>
    <property type="match status" value="1"/>
</dbReference>
<dbReference type="InterPro" id="IPR036179">
    <property type="entry name" value="Ig-like_dom_sf"/>
</dbReference>
<comment type="caution">
    <text evidence="6">The sequence shown here is derived from an EMBL/GenBank/DDBJ whole genome shotgun (WGS) entry which is preliminary data.</text>
</comment>
<keyword evidence="2" id="KW-0326">Glycosidase</keyword>
<keyword evidence="3" id="KW-0119">Carbohydrate metabolism</keyword>
<evidence type="ECO:0000259" key="5">
    <source>
        <dbReference type="PROSITE" id="PS50853"/>
    </source>
</evidence>
<accession>A0A511JA79</accession>
<dbReference type="EMBL" id="BJWG01000006">
    <property type="protein sequence ID" value="GEL94890.1"/>
    <property type="molecule type" value="Genomic_DNA"/>
</dbReference>
<keyword evidence="7" id="KW-1185">Reference proteome</keyword>
<evidence type="ECO:0000313" key="6">
    <source>
        <dbReference type="EMBL" id="GEL94890.1"/>
    </source>
</evidence>
<dbReference type="AlphaFoldDB" id="A0A511JA79"/>
<dbReference type="InterPro" id="IPR050964">
    <property type="entry name" value="Striated_Muscle_Regulatory"/>
</dbReference>
<name>A0A511JA79_9CELL</name>